<proteinExistence type="predicted"/>
<feature type="chain" id="PRO_5043328412" evidence="1">
    <location>
        <begin position="19"/>
        <end position="257"/>
    </location>
</feature>
<evidence type="ECO:0000256" key="1">
    <source>
        <dbReference type="SAM" id="SignalP"/>
    </source>
</evidence>
<sequence length="257" mass="29106">MRSLVIVSMLAFATWTNALNVKEEVSDKEMFLRIIECAQQALVDGLPDFDIPSHDPLKIHNNFSQDVTIGDFTFTFALENMIMQGIPWWNVTQMDDVTEEEGTPVFDYTIYWKLMTFEGNWRVALQDNTANSTLEKIGTFGFELDHLNFSGRFNFSKPGEDKEGGFNELTLHFHTEESEVHIDDLGVLSEIITALGGPALKDVINLDLIADVAGTAIRDKLNRDWIKKPERVQALIDNCKPAASSHTRKFVGPFYKL</sequence>
<dbReference type="Pfam" id="PF06585">
    <property type="entry name" value="JHBP"/>
    <property type="match status" value="1"/>
</dbReference>
<name>A0AAV8VIM7_9CUCU</name>
<dbReference type="InterPro" id="IPR010562">
    <property type="entry name" value="Haemolymph_juvenile_hormone-bd"/>
</dbReference>
<accession>A0AAV8VIM7</accession>
<dbReference type="InterPro" id="IPR038606">
    <property type="entry name" value="To_sf"/>
</dbReference>
<evidence type="ECO:0000313" key="2">
    <source>
        <dbReference type="EMBL" id="KAJ8913850.1"/>
    </source>
</evidence>
<dbReference type="Proteomes" id="UP001159042">
    <property type="component" value="Unassembled WGS sequence"/>
</dbReference>
<dbReference type="AlphaFoldDB" id="A0AAV8VIM7"/>
<organism evidence="2 3">
    <name type="scientific">Exocentrus adspersus</name>
    <dbReference type="NCBI Taxonomy" id="1586481"/>
    <lineage>
        <taxon>Eukaryota</taxon>
        <taxon>Metazoa</taxon>
        <taxon>Ecdysozoa</taxon>
        <taxon>Arthropoda</taxon>
        <taxon>Hexapoda</taxon>
        <taxon>Insecta</taxon>
        <taxon>Pterygota</taxon>
        <taxon>Neoptera</taxon>
        <taxon>Endopterygota</taxon>
        <taxon>Coleoptera</taxon>
        <taxon>Polyphaga</taxon>
        <taxon>Cucujiformia</taxon>
        <taxon>Chrysomeloidea</taxon>
        <taxon>Cerambycidae</taxon>
        <taxon>Lamiinae</taxon>
        <taxon>Acanthocinini</taxon>
        <taxon>Exocentrus</taxon>
    </lineage>
</organism>
<feature type="signal peptide" evidence="1">
    <location>
        <begin position="1"/>
        <end position="18"/>
    </location>
</feature>
<dbReference type="EMBL" id="JANEYG010000086">
    <property type="protein sequence ID" value="KAJ8913850.1"/>
    <property type="molecule type" value="Genomic_DNA"/>
</dbReference>
<dbReference type="Gene3D" id="3.15.10.30">
    <property type="entry name" value="Haemolymph juvenile hormone binding protein"/>
    <property type="match status" value="1"/>
</dbReference>
<protein>
    <submittedName>
        <fullName evidence="2">Uncharacterized protein</fullName>
    </submittedName>
</protein>
<keyword evidence="1" id="KW-0732">Signal</keyword>
<reference evidence="2 3" key="1">
    <citation type="journal article" date="2023" name="Insect Mol. Biol.">
        <title>Genome sequencing provides insights into the evolution of gene families encoding plant cell wall-degrading enzymes in longhorned beetles.</title>
        <authorList>
            <person name="Shin N.R."/>
            <person name="Okamura Y."/>
            <person name="Kirsch R."/>
            <person name="Pauchet Y."/>
        </authorList>
    </citation>
    <scope>NUCLEOTIDE SEQUENCE [LARGE SCALE GENOMIC DNA]</scope>
    <source>
        <strain evidence="2">EAD_L_NR</strain>
    </source>
</reference>
<keyword evidence="3" id="KW-1185">Reference proteome</keyword>
<evidence type="ECO:0000313" key="3">
    <source>
        <dbReference type="Proteomes" id="UP001159042"/>
    </source>
</evidence>
<comment type="caution">
    <text evidence="2">The sequence shown here is derived from an EMBL/GenBank/DDBJ whole genome shotgun (WGS) entry which is preliminary data.</text>
</comment>
<gene>
    <name evidence="2" type="ORF">NQ315_003759</name>
</gene>